<dbReference type="PANTHER" id="PTHR39608">
    <property type="entry name" value="INTEGRAL MEMBRANE PROTEIN (AFU_ORTHOLOGUE AFUA_5G08640)"/>
    <property type="match status" value="1"/>
</dbReference>
<feature type="transmembrane region" description="Helical" evidence="5">
    <location>
        <begin position="121"/>
        <end position="142"/>
    </location>
</feature>
<protein>
    <submittedName>
        <fullName evidence="7">Membrane protein</fullName>
    </submittedName>
</protein>
<keyword evidence="3 5" id="KW-1133">Transmembrane helix</keyword>
<evidence type="ECO:0000313" key="8">
    <source>
        <dbReference type="Proteomes" id="UP000596902"/>
    </source>
</evidence>
<feature type="transmembrane region" description="Helical" evidence="5">
    <location>
        <begin position="43"/>
        <end position="63"/>
    </location>
</feature>
<reference evidence="7" key="2">
    <citation type="submission" date="2020-08" db="EMBL/GenBank/DDBJ databases">
        <title>Draft Genome Sequence of Cumin Blight Pathogen Alternaria burnsii.</title>
        <authorList>
            <person name="Feng Z."/>
        </authorList>
    </citation>
    <scope>NUCLEOTIDE SEQUENCE</scope>
    <source>
        <strain evidence="7">CBS107.38</strain>
    </source>
</reference>
<evidence type="ECO:0000256" key="2">
    <source>
        <dbReference type="ARBA" id="ARBA00022692"/>
    </source>
</evidence>
<dbReference type="EMBL" id="JAAABM010000005">
    <property type="protein sequence ID" value="KAF7677560.1"/>
    <property type="molecule type" value="Genomic_DNA"/>
</dbReference>
<dbReference type="GeneID" id="62202644"/>
<dbReference type="RefSeq" id="XP_038787738.1">
    <property type="nucleotide sequence ID" value="XM_038929466.1"/>
</dbReference>
<dbReference type="AlphaFoldDB" id="A0A8H7EGA8"/>
<dbReference type="Pfam" id="PF01284">
    <property type="entry name" value="MARVEL"/>
    <property type="match status" value="1"/>
</dbReference>
<feature type="domain" description="MARVEL" evidence="6">
    <location>
        <begin position="7"/>
        <end position="139"/>
    </location>
</feature>
<dbReference type="InterPro" id="IPR008253">
    <property type="entry name" value="Marvel"/>
</dbReference>
<proteinExistence type="predicted"/>
<dbReference type="GO" id="GO:0016020">
    <property type="term" value="C:membrane"/>
    <property type="evidence" value="ECO:0007669"/>
    <property type="project" value="UniProtKB-SubCell"/>
</dbReference>
<evidence type="ECO:0000256" key="4">
    <source>
        <dbReference type="ARBA" id="ARBA00023136"/>
    </source>
</evidence>
<dbReference type="PANTHER" id="PTHR39608:SF1">
    <property type="entry name" value="INTEGRAL MEMBRANE PROTEIN (AFU_ORTHOLOGUE AFUA_5G08640)"/>
    <property type="match status" value="1"/>
</dbReference>
<evidence type="ECO:0000256" key="5">
    <source>
        <dbReference type="SAM" id="Phobius"/>
    </source>
</evidence>
<dbReference type="Proteomes" id="UP000596902">
    <property type="component" value="Unassembled WGS sequence"/>
</dbReference>
<sequence>MIIFRLISMALRFAQFVCAAVVLAITAYLLYHQQHKDHSGSYGRLIYSVIVAIVSIIVSLIWLLPTTSHIVNIGGDVLFCSAWCAMFGLMQDWYTNAMSCGSTWAWNEMGLQNGSCSRWNAVQAFGFLNVVFWFASLALGMLTWRKTGGTRRGGV</sequence>
<evidence type="ECO:0000313" key="7">
    <source>
        <dbReference type="EMBL" id="KAF7677560.1"/>
    </source>
</evidence>
<comment type="subcellular location">
    <subcellularLocation>
        <location evidence="1">Membrane</location>
        <topology evidence="1">Multi-pass membrane protein</topology>
    </subcellularLocation>
</comment>
<gene>
    <name evidence="7" type="ORF">GT037_004419</name>
</gene>
<feature type="transmembrane region" description="Helical" evidence="5">
    <location>
        <begin position="12"/>
        <end position="31"/>
    </location>
</feature>
<keyword evidence="4 5" id="KW-0472">Membrane</keyword>
<keyword evidence="2 5" id="KW-0812">Transmembrane</keyword>
<keyword evidence="8" id="KW-1185">Reference proteome</keyword>
<name>A0A8H7EGA8_9PLEO</name>
<evidence type="ECO:0000256" key="3">
    <source>
        <dbReference type="ARBA" id="ARBA00022989"/>
    </source>
</evidence>
<organism evidence="7 8">
    <name type="scientific">Alternaria burnsii</name>
    <dbReference type="NCBI Taxonomy" id="1187904"/>
    <lineage>
        <taxon>Eukaryota</taxon>
        <taxon>Fungi</taxon>
        <taxon>Dikarya</taxon>
        <taxon>Ascomycota</taxon>
        <taxon>Pezizomycotina</taxon>
        <taxon>Dothideomycetes</taxon>
        <taxon>Pleosporomycetidae</taxon>
        <taxon>Pleosporales</taxon>
        <taxon>Pleosporineae</taxon>
        <taxon>Pleosporaceae</taxon>
        <taxon>Alternaria</taxon>
        <taxon>Alternaria sect. Alternaria</taxon>
    </lineage>
</organism>
<evidence type="ECO:0000259" key="6">
    <source>
        <dbReference type="Pfam" id="PF01284"/>
    </source>
</evidence>
<comment type="caution">
    <text evidence="7">The sequence shown here is derived from an EMBL/GenBank/DDBJ whole genome shotgun (WGS) entry which is preliminary data.</text>
</comment>
<feature type="transmembrane region" description="Helical" evidence="5">
    <location>
        <begin position="70"/>
        <end position="89"/>
    </location>
</feature>
<evidence type="ECO:0000256" key="1">
    <source>
        <dbReference type="ARBA" id="ARBA00004141"/>
    </source>
</evidence>
<accession>A0A8H7EGA8</accession>
<reference evidence="7" key="1">
    <citation type="submission" date="2020-01" db="EMBL/GenBank/DDBJ databases">
        <authorList>
            <person name="Feng Z.H.Z."/>
        </authorList>
    </citation>
    <scope>NUCLEOTIDE SEQUENCE</scope>
    <source>
        <strain evidence="7">CBS107.38</strain>
    </source>
</reference>